<dbReference type="Proteomes" id="UP000507954">
    <property type="component" value="Unassembled WGS sequence"/>
</dbReference>
<proteinExistence type="predicted"/>
<dbReference type="AlphaFoldDB" id="A0A508WYG9"/>
<name>A0A508WYG9_9HYPH</name>
<gene>
    <name evidence="1" type="ORF">EMEDMD4_230019</name>
</gene>
<dbReference type="EMBL" id="CABFNB010000088">
    <property type="protein sequence ID" value="VTZ61018.1"/>
    <property type="molecule type" value="Genomic_DNA"/>
</dbReference>
<organism evidence="1">
    <name type="scientific">Sinorhizobium medicae</name>
    <dbReference type="NCBI Taxonomy" id="110321"/>
    <lineage>
        <taxon>Bacteria</taxon>
        <taxon>Pseudomonadati</taxon>
        <taxon>Pseudomonadota</taxon>
        <taxon>Alphaproteobacteria</taxon>
        <taxon>Hyphomicrobiales</taxon>
        <taxon>Rhizobiaceae</taxon>
        <taxon>Sinorhizobium/Ensifer group</taxon>
        <taxon>Sinorhizobium</taxon>
    </lineage>
</organism>
<evidence type="ECO:0000313" key="1">
    <source>
        <dbReference type="EMBL" id="VTZ61018.1"/>
    </source>
</evidence>
<sequence length="64" mass="7226">MAIALRELEFPCQPVVSGRKSAGEVKRNCGKVRFYCTKAAVSSLIRYLGPRKERFYRSGGRKMA</sequence>
<reference evidence="1" key="1">
    <citation type="submission" date="2019-06" db="EMBL/GenBank/DDBJ databases">
        <authorList>
            <person name="Le Quere A."/>
            <person name="Colella S."/>
        </authorList>
    </citation>
    <scope>NUCLEOTIDE SEQUENCE</scope>
    <source>
        <strain evidence="1">EmedicaeMD41</strain>
    </source>
</reference>
<accession>A0A508WYG9</accession>
<protein>
    <submittedName>
        <fullName evidence="1">Uncharacterized protein</fullName>
    </submittedName>
</protein>